<sequence length="486" mass="57248">MKALLGNRDFYFFLACLCLGIAFQQMIENYFGGVSIFLFLATFYTVFILRFRNRPLANMRLGTLLMICTWVLTSTFFLNNSLLFWMLNILIIPFLIVVQLVLITGKPKTIWYHWSFLAIILKTIGKSIGFTKQLFSENIRKLKRGVNEQSYQVVKKVFIGLLITAPIMFMVLILLSSADLEFRKIIINFPGKVFNFEIGDEVIRLIVILFFTFTIFSFLQVLYYKSFSLDQQIGVRRYFAWDPIIIWTLLISLNLVYLLFTIVQFRYLFNNQLETGFTYAEYARRGFFELLVVILLNLSILVIVLSLMKHQQQWKQRMTRGLLSTLVGFTGVMLISAFLRLMMYEEAYGFTFSRVLAHSFMLYVLILLVYTFLKIWLDRLSLIHFFLLSGLIYYSLLNVSNIDQMVVNENLERFEKTGKVDIHYLNSLGFTGISGLIELFEENPNVPQLRQLLRERKQVAVKDESGWWEWNWSREKAYNKLKETEF</sequence>
<feature type="transmembrane region" description="Helical" evidence="1">
    <location>
        <begin position="202"/>
        <end position="223"/>
    </location>
</feature>
<feature type="transmembrane region" description="Helical" evidence="1">
    <location>
        <begin position="10"/>
        <end position="27"/>
    </location>
</feature>
<evidence type="ECO:0000313" key="2">
    <source>
        <dbReference type="EMBL" id="CAG9609525.1"/>
    </source>
</evidence>
<feature type="transmembrane region" description="Helical" evidence="1">
    <location>
        <begin position="33"/>
        <end position="49"/>
    </location>
</feature>
<feature type="transmembrane region" description="Helical" evidence="1">
    <location>
        <begin position="287"/>
        <end position="308"/>
    </location>
</feature>
<keyword evidence="3" id="KW-1185">Reference proteome</keyword>
<feature type="transmembrane region" description="Helical" evidence="1">
    <location>
        <begin position="244"/>
        <end position="267"/>
    </location>
</feature>
<dbReference type="EMBL" id="CAKJTG010000020">
    <property type="protein sequence ID" value="CAG9609525.1"/>
    <property type="molecule type" value="Genomic_DNA"/>
</dbReference>
<feature type="transmembrane region" description="Helical" evidence="1">
    <location>
        <begin position="380"/>
        <end position="397"/>
    </location>
</feature>
<dbReference type="AlphaFoldDB" id="A0A9C7LCD1"/>
<feature type="transmembrane region" description="Helical" evidence="1">
    <location>
        <begin position="157"/>
        <end position="175"/>
    </location>
</feature>
<evidence type="ECO:0000313" key="3">
    <source>
        <dbReference type="Proteomes" id="UP000789845"/>
    </source>
</evidence>
<evidence type="ECO:0008006" key="4">
    <source>
        <dbReference type="Google" id="ProtNLM"/>
    </source>
</evidence>
<feature type="transmembrane region" description="Helical" evidence="1">
    <location>
        <begin position="84"/>
        <end position="103"/>
    </location>
</feature>
<evidence type="ECO:0000256" key="1">
    <source>
        <dbReference type="SAM" id="Phobius"/>
    </source>
</evidence>
<keyword evidence="1" id="KW-0472">Membrane</keyword>
<accession>A0A9C7LCD1</accession>
<reference evidence="2" key="1">
    <citation type="submission" date="2021-10" db="EMBL/GenBank/DDBJ databases">
        <authorList>
            <person name="Criscuolo A."/>
        </authorList>
    </citation>
    <scope>NUCLEOTIDE SEQUENCE</scope>
    <source>
        <strain evidence="2">CIP111885</strain>
    </source>
</reference>
<dbReference type="InterPro" id="IPR025291">
    <property type="entry name" value="DUF4153"/>
</dbReference>
<dbReference type="Proteomes" id="UP000789845">
    <property type="component" value="Unassembled WGS sequence"/>
</dbReference>
<name>A0A9C7LCD1_9BACI</name>
<dbReference type="Pfam" id="PF13687">
    <property type="entry name" value="DUF4153"/>
    <property type="match status" value="1"/>
</dbReference>
<keyword evidence="1" id="KW-1133">Transmembrane helix</keyword>
<comment type="caution">
    <text evidence="2">The sequence shown here is derived from an EMBL/GenBank/DDBJ whole genome shotgun (WGS) entry which is preliminary data.</text>
</comment>
<organism evidence="2 3">
    <name type="scientific">Pseudoneobacillus rhizosphaerae</name>
    <dbReference type="NCBI Taxonomy" id="2880968"/>
    <lineage>
        <taxon>Bacteria</taxon>
        <taxon>Bacillati</taxon>
        <taxon>Bacillota</taxon>
        <taxon>Bacilli</taxon>
        <taxon>Bacillales</taxon>
        <taxon>Bacillaceae</taxon>
        <taxon>Pseudoneobacillus</taxon>
    </lineage>
</organism>
<proteinExistence type="predicted"/>
<feature type="transmembrane region" description="Helical" evidence="1">
    <location>
        <begin position="320"/>
        <end position="343"/>
    </location>
</feature>
<protein>
    <recommendedName>
        <fullName evidence="4">DUF4173 domain-containing protein</fullName>
    </recommendedName>
</protein>
<dbReference type="RefSeq" id="WP_230497757.1">
    <property type="nucleotide sequence ID" value="NZ_CAKJTG010000020.1"/>
</dbReference>
<feature type="transmembrane region" description="Helical" evidence="1">
    <location>
        <begin position="355"/>
        <end position="373"/>
    </location>
</feature>
<keyword evidence="1" id="KW-0812">Transmembrane</keyword>
<gene>
    <name evidence="2" type="ORF">NEOCIP111885_03267</name>
</gene>
<feature type="transmembrane region" description="Helical" evidence="1">
    <location>
        <begin position="61"/>
        <end position="78"/>
    </location>
</feature>